<keyword evidence="4" id="KW-0862">Zinc</keyword>
<feature type="compositionally biased region" description="Polar residues" evidence="6">
    <location>
        <begin position="278"/>
        <end position="290"/>
    </location>
</feature>
<evidence type="ECO:0000256" key="1">
    <source>
        <dbReference type="ARBA" id="ARBA00022468"/>
    </source>
</evidence>
<feature type="compositionally biased region" description="Low complexity" evidence="6">
    <location>
        <begin position="361"/>
        <end position="386"/>
    </location>
</feature>
<dbReference type="SUPFAM" id="SSF57863">
    <property type="entry name" value="ArfGap/RecO-like zinc finger"/>
    <property type="match status" value="1"/>
</dbReference>
<dbReference type="PROSITE" id="PS50115">
    <property type="entry name" value="ARFGAP"/>
    <property type="match status" value="1"/>
</dbReference>
<dbReference type="InterPro" id="IPR037278">
    <property type="entry name" value="ARFGAP/RecO"/>
</dbReference>
<dbReference type="SMART" id="SM00105">
    <property type="entry name" value="ArfGap"/>
    <property type="match status" value="1"/>
</dbReference>
<evidence type="ECO:0000313" key="8">
    <source>
        <dbReference type="EMBL" id="KAL0478091.1"/>
    </source>
</evidence>
<dbReference type="GO" id="GO:0008270">
    <property type="term" value="F:zinc ion binding"/>
    <property type="evidence" value="ECO:0007669"/>
    <property type="project" value="UniProtKB-KW"/>
</dbReference>
<reference evidence="8 9" key="1">
    <citation type="submission" date="2024-03" db="EMBL/GenBank/DDBJ databases">
        <title>The Acrasis kona genome and developmental transcriptomes reveal deep origins of eukaryotic multicellular pathways.</title>
        <authorList>
            <person name="Sheikh S."/>
            <person name="Fu C.-J."/>
            <person name="Brown M.W."/>
            <person name="Baldauf S.L."/>
        </authorList>
    </citation>
    <scope>NUCLEOTIDE SEQUENCE [LARGE SCALE GENOMIC DNA]</scope>
    <source>
        <strain evidence="8 9">ATCC MYA-3509</strain>
    </source>
</reference>
<evidence type="ECO:0000313" key="9">
    <source>
        <dbReference type="Proteomes" id="UP001431209"/>
    </source>
</evidence>
<evidence type="ECO:0000256" key="5">
    <source>
        <dbReference type="PROSITE-ProRule" id="PRU00288"/>
    </source>
</evidence>
<dbReference type="PANTHER" id="PTHR46419:SF2">
    <property type="entry name" value="ADP-RIBOSYLATION FACTOR GTPASE-ACTIVATING PROTEIN AGD5"/>
    <property type="match status" value="1"/>
</dbReference>
<evidence type="ECO:0000256" key="3">
    <source>
        <dbReference type="ARBA" id="ARBA00022771"/>
    </source>
</evidence>
<dbReference type="Proteomes" id="UP001431209">
    <property type="component" value="Unassembled WGS sequence"/>
</dbReference>
<dbReference type="InterPro" id="IPR001164">
    <property type="entry name" value="ArfGAP_dom"/>
</dbReference>
<dbReference type="InterPro" id="IPR044520">
    <property type="entry name" value="ARF_GAP_AGD5/15"/>
</dbReference>
<dbReference type="FunFam" id="1.10.220.150:FF:000009">
    <property type="entry name" value="stromal membrane-associated protein 1 isoform X1"/>
    <property type="match status" value="1"/>
</dbReference>
<organism evidence="8 9">
    <name type="scientific">Acrasis kona</name>
    <dbReference type="NCBI Taxonomy" id="1008807"/>
    <lineage>
        <taxon>Eukaryota</taxon>
        <taxon>Discoba</taxon>
        <taxon>Heterolobosea</taxon>
        <taxon>Tetramitia</taxon>
        <taxon>Eutetramitia</taxon>
        <taxon>Acrasidae</taxon>
        <taxon>Acrasis</taxon>
    </lineage>
</organism>
<evidence type="ECO:0000256" key="6">
    <source>
        <dbReference type="SAM" id="MobiDB-lite"/>
    </source>
</evidence>
<feature type="domain" description="Arf-GAP" evidence="7">
    <location>
        <begin position="11"/>
        <end position="132"/>
    </location>
</feature>
<sequence length="408" mass="47210">MKSSATHDRNKKILLELLKEPGNKYCAECGARGPLCWASVNLGIFFCTKCAGVHRGIGVHISFVRGVNLDQWEDKHMEAVTRIGNERSNAIYEAGMPPNKKPNENSSPREIEEFIRQKYEKKKWVVRNGSDDNHRESNQRSRQQEEPKQNARPRREIEYDEHETRNREPVRQQQQQRQPSREQPQHHSNQRDEYKEHRQVQQKPSSGFSNLRSNPTSQQTQIAPPKQTQKPDLLAFGDMAFDSKNSNEASLDDIFAGAFSSNDNQQHQQQQQQQQQQKINTQKSAQSNILNMFDKPMVPTSPHQNQPPFGNPQQRGPPMMMPPQYGHPPLQPYGQHPQQYGHPGAPQMYGRPQYAQPPPMQYQQQQRGPMMNQPFPQQQQPFQQQPIYNQQRPMNGLPMSGMQQPRGF</sequence>
<dbReference type="AlphaFoldDB" id="A0AAW2YKS0"/>
<feature type="compositionally biased region" description="Polar residues" evidence="6">
    <location>
        <begin position="201"/>
        <end position="228"/>
    </location>
</feature>
<keyword evidence="3 5" id="KW-0863">Zinc-finger</keyword>
<dbReference type="GO" id="GO:0005096">
    <property type="term" value="F:GTPase activator activity"/>
    <property type="evidence" value="ECO:0007669"/>
    <property type="project" value="UniProtKB-KW"/>
</dbReference>
<protein>
    <recommendedName>
        <fullName evidence="7">Arf-GAP domain-containing protein</fullName>
    </recommendedName>
</protein>
<keyword evidence="1" id="KW-0343">GTPase activation</keyword>
<dbReference type="Pfam" id="PF01412">
    <property type="entry name" value="ArfGap"/>
    <property type="match status" value="1"/>
</dbReference>
<dbReference type="CDD" id="cd08204">
    <property type="entry name" value="ArfGap"/>
    <property type="match status" value="1"/>
</dbReference>
<keyword evidence="2" id="KW-0479">Metal-binding</keyword>
<feature type="compositionally biased region" description="Pro residues" evidence="6">
    <location>
        <begin position="319"/>
        <end position="331"/>
    </location>
</feature>
<feature type="compositionally biased region" description="Basic and acidic residues" evidence="6">
    <location>
        <begin position="129"/>
        <end position="170"/>
    </location>
</feature>
<feature type="compositionally biased region" description="Basic and acidic residues" evidence="6">
    <location>
        <begin position="179"/>
        <end position="199"/>
    </location>
</feature>
<evidence type="ECO:0000259" key="7">
    <source>
        <dbReference type="PROSITE" id="PS50115"/>
    </source>
</evidence>
<dbReference type="InterPro" id="IPR038508">
    <property type="entry name" value="ArfGAP_dom_sf"/>
</dbReference>
<dbReference type="Gene3D" id="1.10.220.150">
    <property type="entry name" value="Arf GTPase activating protein"/>
    <property type="match status" value="1"/>
</dbReference>
<feature type="compositionally biased region" description="Low complexity" evidence="6">
    <location>
        <begin position="265"/>
        <end position="277"/>
    </location>
</feature>
<dbReference type="PRINTS" id="PR00405">
    <property type="entry name" value="REVINTRACTNG"/>
</dbReference>
<evidence type="ECO:0000256" key="2">
    <source>
        <dbReference type="ARBA" id="ARBA00022723"/>
    </source>
</evidence>
<evidence type="ECO:0000256" key="4">
    <source>
        <dbReference type="ARBA" id="ARBA00022833"/>
    </source>
</evidence>
<dbReference type="PANTHER" id="PTHR46419">
    <property type="entry name" value="ADP-RIBOSYLATION FACTOR GTPASE-ACTIVATING PROTEIN AGD5"/>
    <property type="match status" value="1"/>
</dbReference>
<gene>
    <name evidence="8" type="ORF">AKO1_010806</name>
</gene>
<keyword evidence="9" id="KW-1185">Reference proteome</keyword>
<feature type="region of interest" description="Disordered" evidence="6">
    <location>
        <begin position="124"/>
        <end position="228"/>
    </location>
</feature>
<feature type="region of interest" description="Disordered" evidence="6">
    <location>
        <begin position="262"/>
        <end position="408"/>
    </location>
</feature>
<proteinExistence type="predicted"/>
<accession>A0AAW2YKS0</accession>
<dbReference type="EMBL" id="JAOPGA020000309">
    <property type="protein sequence ID" value="KAL0478091.1"/>
    <property type="molecule type" value="Genomic_DNA"/>
</dbReference>
<comment type="caution">
    <text evidence="8">The sequence shown here is derived from an EMBL/GenBank/DDBJ whole genome shotgun (WGS) entry which is preliminary data.</text>
</comment>
<name>A0AAW2YKS0_9EUKA</name>